<comment type="pathway">
    <text evidence="2">Protein modification; protein sumoylation.</text>
</comment>
<feature type="compositionally biased region" description="Low complexity" evidence="18">
    <location>
        <begin position="52"/>
        <end position="74"/>
    </location>
</feature>
<dbReference type="Pfam" id="PF00587">
    <property type="entry name" value="tRNA-synt_2b"/>
    <property type="match status" value="1"/>
</dbReference>
<dbReference type="FunFam" id="3.40.50.720:FF:000864">
    <property type="entry name" value="SUMO-activating enzyme subunit"/>
    <property type="match status" value="1"/>
</dbReference>
<evidence type="ECO:0000256" key="15">
    <source>
        <dbReference type="ARBA" id="ARBA00023242"/>
    </source>
</evidence>
<dbReference type="SUPFAM" id="SSF69572">
    <property type="entry name" value="Activating enzymes of the ubiquitin-like proteins"/>
    <property type="match status" value="1"/>
</dbReference>
<evidence type="ECO:0000256" key="16">
    <source>
        <dbReference type="ARBA" id="ARBA00031900"/>
    </source>
</evidence>
<dbReference type="PANTHER" id="PTHR11451:SF44">
    <property type="entry name" value="THREONINE--TRNA LIGASE, CHLOROPLASTIC_MITOCHONDRIAL 2"/>
    <property type="match status" value="1"/>
</dbReference>
<dbReference type="PANTHER" id="PTHR11451">
    <property type="entry name" value="THREONINE-TRNA LIGASE"/>
    <property type="match status" value="1"/>
</dbReference>
<dbReference type="GO" id="GO:0046872">
    <property type="term" value="F:metal ion binding"/>
    <property type="evidence" value="ECO:0007669"/>
    <property type="project" value="UniProtKB-KW"/>
</dbReference>
<evidence type="ECO:0000256" key="3">
    <source>
        <dbReference type="ARBA" id="ARBA00005673"/>
    </source>
</evidence>
<name>A0A8T0VMJ9_PANVG</name>
<feature type="compositionally biased region" description="Basic residues" evidence="18">
    <location>
        <begin position="11"/>
        <end position="27"/>
    </location>
</feature>
<dbReference type="PRINTS" id="PR01047">
    <property type="entry name" value="TRNASYNTHTHR"/>
</dbReference>
<dbReference type="FunFam" id="3.30.54.20:FF:000002">
    <property type="entry name" value="Threonine--tRNA ligase"/>
    <property type="match status" value="1"/>
</dbReference>
<dbReference type="FunFam" id="3.40.50.720:FF:000618">
    <property type="entry name" value="SUMO-activating enzyme subunit 2"/>
    <property type="match status" value="1"/>
</dbReference>
<keyword evidence="6" id="KW-0436">Ligase</keyword>
<dbReference type="EC" id="6.1.1.3" evidence="5"/>
<dbReference type="Pfam" id="PF10585">
    <property type="entry name" value="UBA_E1_SCCH"/>
    <property type="match status" value="1"/>
</dbReference>
<dbReference type="GO" id="GO:0009570">
    <property type="term" value="C:chloroplast stroma"/>
    <property type="evidence" value="ECO:0007669"/>
    <property type="project" value="TreeGrafter"/>
</dbReference>
<dbReference type="Pfam" id="PF00899">
    <property type="entry name" value="ThiF"/>
    <property type="match status" value="1"/>
</dbReference>
<dbReference type="NCBIfam" id="TIGR00418">
    <property type="entry name" value="thrS"/>
    <property type="match status" value="1"/>
</dbReference>
<feature type="region of interest" description="Disordered" evidence="18">
    <location>
        <begin position="834"/>
        <end position="855"/>
    </location>
</feature>
<dbReference type="Gene3D" id="3.50.50.80">
    <property type="entry name" value="Ubiquitin-activating enzyme E1, inactive adenylation domain, subdomain 1"/>
    <property type="match status" value="1"/>
</dbReference>
<dbReference type="InterPro" id="IPR019572">
    <property type="entry name" value="UBA_E1_SCCH"/>
</dbReference>
<dbReference type="CDD" id="cd01489">
    <property type="entry name" value="Uba2_SUMO"/>
    <property type="match status" value="1"/>
</dbReference>
<dbReference type="FunFam" id="3.10.290.20:FF:000004">
    <property type="entry name" value="SUMO-activating enzyme subunit"/>
    <property type="match status" value="1"/>
</dbReference>
<dbReference type="Pfam" id="PF14732">
    <property type="entry name" value="UAE_UbL"/>
    <property type="match status" value="1"/>
</dbReference>
<keyword evidence="8" id="KW-0479">Metal-binding</keyword>
<dbReference type="InterPro" id="IPR002320">
    <property type="entry name" value="Thr-tRNA-ligase_IIa"/>
</dbReference>
<dbReference type="Gene3D" id="1.10.10.520">
    <property type="entry name" value="Ubiquitin activating enzymes (Uba3). Chain: B, domain 2"/>
    <property type="match status" value="1"/>
</dbReference>
<dbReference type="InterPro" id="IPR023318">
    <property type="entry name" value="Ub_act_enz_dom_a_sf"/>
</dbReference>
<comment type="subcellular location">
    <subcellularLocation>
        <location evidence="1">Nucleus</location>
    </subcellularLocation>
</comment>
<keyword evidence="9" id="KW-0547">Nucleotide-binding</keyword>
<feature type="region of interest" description="Disordered" evidence="18">
    <location>
        <begin position="1096"/>
        <end position="1149"/>
    </location>
</feature>
<keyword evidence="10" id="KW-0833">Ubl conjugation pathway</keyword>
<feature type="compositionally biased region" description="Basic and acidic residues" evidence="18">
    <location>
        <begin position="844"/>
        <end position="855"/>
    </location>
</feature>
<dbReference type="Gene3D" id="3.10.290.20">
    <property type="entry name" value="Ubiquitin-like 2 activating enzyme e1b. Chain: B, domain 3"/>
    <property type="match status" value="1"/>
</dbReference>
<reference evidence="20" key="1">
    <citation type="submission" date="2020-05" db="EMBL/GenBank/DDBJ databases">
        <title>WGS assembly of Panicum virgatum.</title>
        <authorList>
            <person name="Lovell J.T."/>
            <person name="Jenkins J."/>
            <person name="Shu S."/>
            <person name="Juenger T.E."/>
            <person name="Schmutz J."/>
        </authorList>
    </citation>
    <scope>NUCLEOTIDE SEQUENCE</scope>
    <source>
        <strain evidence="20">AP13</strain>
    </source>
</reference>
<dbReference type="HAMAP" id="MF_00184">
    <property type="entry name" value="Thr_tRNA_synth"/>
    <property type="match status" value="1"/>
</dbReference>
<protein>
    <recommendedName>
        <fullName evidence="5">threonine--tRNA ligase</fullName>
        <ecNumber evidence="5">6.1.1.3</ecNumber>
    </recommendedName>
    <alternativeName>
        <fullName evidence="16">Threonyl-tRNA synthetase</fullName>
    </alternativeName>
</protein>
<evidence type="ECO:0000256" key="17">
    <source>
        <dbReference type="ARBA" id="ARBA00049515"/>
    </source>
</evidence>
<dbReference type="SMART" id="SM00863">
    <property type="entry name" value="tRNA_SAD"/>
    <property type="match status" value="1"/>
</dbReference>
<dbReference type="GO" id="GO:0008641">
    <property type="term" value="F:ubiquitin-like modifier activating enzyme activity"/>
    <property type="evidence" value="ECO:0007669"/>
    <property type="project" value="InterPro"/>
</dbReference>
<dbReference type="FunFam" id="3.30.930.10:FF:000002">
    <property type="entry name" value="Threonine--tRNA ligase"/>
    <property type="match status" value="1"/>
</dbReference>
<dbReference type="Gene3D" id="3.30.54.20">
    <property type="match status" value="1"/>
</dbReference>
<dbReference type="AlphaFoldDB" id="A0A8T0VMJ9"/>
<dbReference type="InterPro" id="IPR012947">
    <property type="entry name" value="tRNA_SAD"/>
</dbReference>
<gene>
    <name evidence="20" type="ORF">PVAP13_2NG567420</name>
</gene>
<evidence type="ECO:0000256" key="12">
    <source>
        <dbReference type="ARBA" id="ARBA00022840"/>
    </source>
</evidence>
<evidence type="ECO:0000256" key="8">
    <source>
        <dbReference type="ARBA" id="ARBA00022723"/>
    </source>
</evidence>
<dbReference type="Proteomes" id="UP000823388">
    <property type="component" value="Chromosome 2N"/>
</dbReference>
<dbReference type="Pfam" id="PF07973">
    <property type="entry name" value="tRNA_SAD"/>
    <property type="match status" value="1"/>
</dbReference>
<evidence type="ECO:0000256" key="13">
    <source>
        <dbReference type="ARBA" id="ARBA00022917"/>
    </source>
</evidence>
<dbReference type="FunFam" id="3.50.50.80:FF:000002">
    <property type="entry name" value="SUMO-activating enzyme subunit 2"/>
    <property type="match status" value="1"/>
</dbReference>
<dbReference type="CDD" id="cd00771">
    <property type="entry name" value="ThrRS_core"/>
    <property type="match status" value="1"/>
</dbReference>
<comment type="caution">
    <text evidence="20">The sequence shown here is derived from an EMBL/GenBank/DDBJ whole genome shotgun (WGS) entry which is preliminary data.</text>
</comment>
<evidence type="ECO:0000259" key="19">
    <source>
        <dbReference type="PROSITE" id="PS50862"/>
    </source>
</evidence>
<evidence type="ECO:0000256" key="18">
    <source>
        <dbReference type="SAM" id="MobiDB-lite"/>
    </source>
</evidence>
<evidence type="ECO:0000256" key="9">
    <source>
        <dbReference type="ARBA" id="ARBA00022741"/>
    </source>
</evidence>
<dbReference type="InterPro" id="IPR028077">
    <property type="entry name" value="UAE_UbL_dom"/>
</dbReference>
<dbReference type="Gene3D" id="3.30.930.10">
    <property type="entry name" value="Bira Bifunctional Protein, Domain 2"/>
    <property type="match status" value="1"/>
</dbReference>
<sequence>MAAPSAPLLRSHPHRRALFPSSQRHRSAAAAASSLLGFPPRKPASSRRLPYTAVRSSSTASPSAPVEEAAAAPTGDADEQERVVLPTNESSDRLLRIRHTCAHVMAMAVQKLFPNSKVTIGPWIDNGFYYDFDMEPLTDKDLKKIKKEMDRIIRRNLPLVREEVSREEAQKRIEALNEPYKLEILESIKEEPITIYHIGEEWWDLCAGPHVESTGKIDRKAVELESVAGAYWRGDEKNQMLQRIYGTAWENEDQLKAYIHFKEEAKRRDHRRLGQDLDLFSIQEDAGGGLVFWHPKGAIIRHILEDSWKHIHLQYGYDLLYTPHVAKADLWKISGHIDFYKENMYNQMDVEDEMYQLRPMNCPYHILVYKRKLHSYRDFPIRVAELGTVYRYELSGSLHGLFRVRGFTQDDAHIFCLEDQIQDEIRGVLDLTEQILGQFGFRYYEINLSTRPEKSVGSDDIWEKATVALTNALDDKGWEYKVDEGGGAFYGPKIDLKIEDALGRKWQCSTVQVDFNLPRRFDITYVDSNSEKKRPIMIHRAVLGSLERFFGVLIEHYAGDFPLWLAPTQARILPVTDNEEAKVLMVGAGGIGCELLKTLALSGFSDIHIIDLDTIEVSNLNRQFLFRQSHVGQSKAKVARDAVLKFRPNINITPYHANVKDSKFNVEFFKQFNVVLNGLDNLDARRHVNRLCLAAEVPLVESGTTGFLGQVTVHVKGKTECYECQPKPVPKSYPVCTITSTPSKFVHCIVWAKDLLFAKLFGDKTQDNDLNVRSNDDSSSKTDVFERNVDEDLLQYAKRIYDHVFGYNIETALANEETWKNRKKPDPIYIRDALPEDTVQRNGSSRDHKNEEHEPSAMVSLGLRNPQEIWSLADNSRVFLEALKLIFEKREKEIGNLIFDKDDQLAVEFVTAAANIRASSFGIPPHSLFEAKGVAGNIVHAVATTNAIIAGLIVIEAIKVLKGDYQNYRMTYCLEQPSRKMLLMPVEPFEPNKSCYVCSETPLILEVNTKTTKLREVIDKVIKSKLGMNLPLVMVGATLVFEDGEGLESDEAANYALNLEKVLAELPAPVVNDTKLTVEDFQQELKCSINIKHRDEFDEEKEPDGMVLSGWSGPVDKQITSNGDKRLVPSSSSADDVDSTADDLSVKPGMKRKLNEILESQENFDALQNKSDVGSSSAQVVEDDDDDIVMLDEDPKQGKKKRLQ</sequence>
<proteinExistence type="inferred from homology"/>
<evidence type="ECO:0000313" key="20">
    <source>
        <dbReference type="EMBL" id="KAG2638051.1"/>
    </source>
</evidence>
<dbReference type="EMBL" id="CM029040">
    <property type="protein sequence ID" value="KAG2638051.1"/>
    <property type="molecule type" value="Genomic_DNA"/>
</dbReference>
<dbReference type="InterPro" id="IPR002314">
    <property type="entry name" value="aa-tRNA-synt_IIb"/>
</dbReference>
<evidence type="ECO:0000256" key="11">
    <source>
        <dbReference type="ARBA" id="ARBA00022833"/>
    </source>
</evidence>
<keyword evidence="15" id="KW-0539">Nucleus</keyword>
<evidence type="ECO:0000256" key="7">
    <source>
        <dbReference type="ARBA" id="ARBA00022679"/>
    </source>
</evidence>
<organism evidence="20 21">
    <name type="scientific">Panicum virgatum</name>
    <name type="common">Blackwell switchgrass</name>
    <dbReference type="NCBI Taxonomy" id="38727"/>
    <lineage>
        <taxon>Eukaryota</taxon>
        <taxon>Viridiplantae</taxon>
        <taxon>Streptophyta</taxon>
        <taxon>Embryophyta</taxon>
        <taxon>Tracheophyta</taxon>
        <taxon>Spermatophyta</taxon>
        <taxon>Magnoliopsida</taxon>
        <taxon>Liliopsida</taxon>
        <taxon>Poales</taxon>
        <taxon>Poaceae</taxon>
        <taxon>PACMAD clade</taxon>
        <taxon>Panicoideae</taxon>
        <taxon>Panicodae</taxon>
        <taxon>Paniceae</taxon>
        <taxon>Panicinae</taxon>
        <taxon>Panicum</taxon>
        <taxon>Panicum sect. Hiantes</taxon>
    </lineage>
</organism>
<keyword evidence="14" id="KW-0030">Aminoacyl-tRNA synthetase</keyword>
<evidence type="ECO:0000256" key="1">
    <source>
        <dbReference type="ARBA" id="ARBA00004123"/>
    </source>
</evidence>
<keyword evidence="12" id="KW-0067">ATP-binding</keyword>
<feature type="compositionally biased region" description="Polar residues" evidence="18">
    <location>
        <begin position="1167"/>
        <end position="1179"/>
    </location>
</feature>
<keyword evidence="21" id="KW-1185">Reference proteome</keyword>
<dbReference type="InterPro" id="IPR018163">
    <property type="entry name" value="Thr/Ala-tRNA-synth_IIc_edit"/>
</dbReference>
<keyword evidence="11" id="KW-0862">Zinc</keyword>
<feature type="domain" description="Aminoacyl-transfer RNA synthetases class-II family profile" evidence="19">
    <location>
        <begin position="269"/>
        <end position="562"/>
    </location>
</feature>
<dbReference type="GO" id="GO:0016740">
    <property type="term" value="F:transferase activity"/>
    <property type="evidence" value="ECO:0007669"/>
    <property type="project" value="UniProtKB-KW"/>
</dbReference>
<dbReference type="InterPro" id="IPR000594">
    <property type="entry name" value="ThiF_NAD_FAD-bd"/>
</dbReference>
<comment type="catalytic activity">
    <reaction evidence="17">
        <text>tRNA(Thr) + L-threonine + ATP = L-threonyl-tRNA(Thr) + AMP + diphosphate + H(+)</text>
        <dbReference type="Rhea" id="RHEA:24624"/>
        <dbReference type="Rhea" id="RHEA-COMP:9670"/>
        <dbReference type="Rhea" id="RHEA-COMP:9704"/>
        <dbReference type="ChEBI" id="CHEBI:15378"/>
        <dbReference type="ChEBI" id="CHEBI:30616"/>
        <dbReference type="ChEBI" id="CHEBI:33019"/>
        <dbReference type="ChEBI" id="CHEBI:57926"/>
        <dbReference type="ChEBI" id="CHEBI:78442"/>
        <dbReference type="ChEBI" id="CHEBI:78534"/>
        <dbReference type="ChEBI" id="CHEBI:456215"/>
        <dbReference type="EC" id="6.1.1.3"/>
    </reaction>
</comment>
<evidence type="ECO:0000256" key="2">
    <source>
        <dbReference type="ARBA" id="ARBA00004718"/>
    </source>
</evidence>
<feature type="region of interest" description="Disordered" evidence="18">
    <location>
        <begin position="1"/>
        <end position="87"/>
    </location>
</feature>
<dbReference type="InterPro" id="IPR042449">
    <property type="entry name" value="Ub-E1_IAD_1"/>
</dbReference>
<dbReference type="PROSITE" id="PS50862">
    <property type="entry name" value="AA_TRNA_LIGASE_II"/>
    <property type="match status" value="1"/>
</dbReference>
<dbReference type="GO" id="GO:0005634">
    <property type="term" value="C:nucleus"/>
    <property type="evidence" value="ECO:0007669"/>
    <property type="project" value="UniProtKB-SubCell"/>
</dbReference>
<feature type="compositionally biased region" description="Acidic residues" evidence="18">
    <location>
        <begin position="1181"/>
        <end position="1192"/>
    </location>
</feature>
<evidence type="ECO:0000256" key="4">
    <source>
        <dbReference type="ARBA" id="ARBA00008226"/>
    </source>
</evidence>
<dbReference type="GO" id="GO:0005524">
    <property type="term" value="F:ATP binding"/>
    <property type="evidence" value="ECO:0007669"/>
    <property type="project" value="UniProtKB-KW"/>
</dbReference>
<keyword evidence="7" id="KW-0808">Transferase</keyword>
<comment type="similarity">
    <text evidence="3">Belongs to the ubiquitin-activating E1 family.</text>
</comment>
<evidence type="ECO:0000256" key="10">
    <source>
        <dbReference type="ARBA" id="ARBA00022786"/>
    </source>
</evidence>
<dbReference type="InterPro" id="IPR035985">
    <property type="entry name" value="Ubiquitin-activating_enz"/>
</dbReference>
<evidence type="ECO:0000313" key="21">
    <source>
        <dbReference type="Proteomes" id="UP000823388"/>
    </source>
</evidence>
<dbReference type="GO" id="GO:0004829">
    <property type="term" value="F:threonine-tRNA ligase activity"/>
    <property type="evidence" value="ECO:0007669"/>
    <property type="project" value="UniProtKB-EC"/>
</dbReference>
<evidence type="ECO:0000256" key="14">
    <source>
        <dbReference type="ARBA" id="ARBA00023146"/>
    </source>
</evidence>
<dbReference type="InterPro" id="IPR045864">
    <property type="entry name" value="aa-tRNA-synth_II/BPL/LPL"/>
</dbReference>
<evidence type="ECO:0000256" key="5">
    <source>
        <dbReference type="ARBA" id="ARBA00013163"/>
    </source>
</evidence>
<dbReference type="FunFam" id="1.10.10.520:FF:000004">
    <property type="entry name" value="SUMO-activating enzyme subunit"/>
    <property type="match status" value="1"/>
</dbReference>
<keyword evidence="13" id="KW-0648">Protein biosynthesis</keyword>
<dbReference type="InterPro" id="IPR006195">
    <property type="entry name" value="aa-tRNA-synth_II"/>
</dbReference>
<dbReference type="Gene3D" id="3.30.980.10">
    <property type="entry name" value="Threonyl-trna Synthetase, Chain A, domain 2"/>
    <property type="match status" value="1"/>
</dbReference>
<evidence type="ECO:0000256" key="6">
    <source>
        <dbReference type="ARBA" id="ARBA00022598"/>
    </source>
</evidence>
<dbReference type="SUPFAM" id="SSF55186">
    <property type="entry name" value="ThrRS/AlaRS common domain"/>
    <property type="match status" value="1"/>
</dbReference>
<comment type="similarity">
    <text evidence="4">Belongs to the class-II aminoacyl-tRNA synthetase family.</text>
</comment>
<feature type="region of interest" description="Disordered" evidence="18">
    <location>
        <begin position="1167"/>
        <end position="1204"/>
    </location>
</feature>
<dbReference type="GO" id="GO:0006435">
    <property type="term" value="P:threonyl-tRNA aminoacylation"/>
    <property type="evidence" value="ECO:0007669"/>
    <property type="project" value="InterPro"/>
</dbReference>
<dbReference type="InterPro" id="IPR033728">
    <property type="entry name" value="ThrRS_core"/>
</dbReference>
<accession>A0A8T0VMJ9</accession>
<dbReference type="SUPFAM" id="SSF55681">
    <property type="entry name" value="Class II aaRS and biotin synthetases"/>
    <property type="match status" value="1"/>
</dbReference>